<dbReference type="SUPFAM" id="SSF110738">
    <property type="entry name" value="Glycerate kinase I"/>
    <property type="match status" value="1"/>
</dbReference>
<dbReference type="NCBIfam" id="TIGR00045">
    <property type="entry name" value="glycerate kinase"/>
    <property type="match status" value="1"/>
</dbReference>
<keyword evidence="3 4" id="KW-0418">Kinase</keyword>
<evidence type="ECO:0000313" key="6">
    <source>
        <dbReference type="Proteomes" id="UP000677875"/>
    </source>
</evidence>
<dbReference type="AlphaFoldDB" id="A0A941B0P7"/>
<evidence type="ECO:0000256" key="2">
    <source>
        <dbReference type="ARBA" id="ARBA00022679"/>
    </source>
</evidence>
<dbReference type="Pfam" id="PF02595">
    <property type="entry name" value="Gly_kinase"/>
    <property type="match status" value="1"/>
</dbReference>
<dbReference type="GO" id="GO:0008887">
    <property type="term" value="F:glycerate kinase activity"/>
    <property type="evidence" value="ECO:0007669"/>
    <property type="project" value="UniProtKB-UniRule"/>
</dbReference>
<sequence length="370" mass="37678">MRAVIVPNCLRGSLPADAVADALARGVRAALPTAEIHTVPAADGGDDSLSHWLRHVTADRITTKVPGPLGGLVDAAWALGEDGTAFIEMAEASGLRHVPDAARDPLSATTHGTGRLIRHALDLGARTVVVGAGGSATLDLGAGALEELGVRFLDDRGRRLAAAPRTLDRVATADFTGLDARLRHTRLRVLSDVRTPVRENVLRYGPQKGIDPSMTGRFTALLERLAAALGPAGDGLLDLPWRGAGGGTAAALHVLGATVGSGSEHFLDLAGVPGLLRGADLVLTAEGRVDRGSLEGKLPLAVARLAARASVPCAVITAGNLLAPGDLPPGTRCLLLAGCTPADAEATERALVTAGRTAALDLTPATGGTT</sequence>
<proteinExistence type="inferred from homology"/>
<keyword evidence="2 4" id="KW-0808">Transferase</keyword>
<gene>
    <name evidence="5" type="ORF">J5Y05_01335</name>
</gene>
<dbReference type="InterPro" id="IPR004381">
    <property type="entry name" value="Glycerate_kinase"/>
</dbReference>
<organism evidence="5 6">
    <name type="scientific">Streptomyces tagetis</name>
    <dbReference type="NCBI Taxonomy" id="2820809"/>
    <lineage>
        <taxon>Bacteria</taxon>
        <taxon>Bacillati</taxon>
        <taxon>Actinomycetota</taxon>
        <taxon>Actinomycetes</taxon>
        <taxon>Kitasatosporales</taxon>
        <taxon>Streptomycetaceae</taxon>
        <taxon>Streptomyces</taxon>
    </lineage>
</organism>
<reference evidence="5" key="1">
    <citation type="submission" date="2021-04" db="EMBL/GenBank/DDBJ databases">
        <title>Genome seq and assembly of Streptomyces sp. RG38.</title>
        <authorList>
            <person name="Chhetri G."/>
        </authorList>
    </citation>
    <scope>NUCLEOTIDE SEQUENCE</scope>
    <source>
        <strain evidence="5">RG38</strain>
    </source>
</reference>
<keyword evidence="6" id="KW-1185">Reference proteome</keyword>
<comment type="similarity">
    <text evidence="1 4">Belongs to the glycerate kinase type-1 family.</text>
</comment>
<dbReference type="PANTHER" id="PTHR21599">
    <property type="entry name" value="GLYCERATE KINASE"/>
    <property type="match status" value="1"/>
</dbReference>
<dbReference type="Gene3D" id="3.90.1510.10">
    <property type="entry name" value="Glycerate kinase, domain 2"/>
    <property type="match status" value="1"/>
</dbReference>
<dbReference type="PIRSF" id="PIRSF006078">
    <property type="entry name" value="GlxK"/>
    <property type="match status" value="1"/>
</dbReference>
<dbReference type="EMBL" id="JAGPNL010000001">
    <property type="protein sequence ID" value="MBQ0825162.1"/>
    <property type="molecule type" value="Genomic_DNA"/>
</dbReference>
<evidence type="ECO:0000313" key="5">
    <source>
        <dbReference type="EMBL" id="MBQ0825162.1"/>
    </source>
</evidence>
<dbReference type="GO" id="GO:0031388">
    <property type="term" value="P:organic acid phosphorylation"/>
    <property type="evidence" value="ECO:0007669"/>
    <property type="project" value="UniProtKB-UniRule"/>
</dbReference>
<name>A0A941B0P7_9ACTN</name>
<evidence type="ECO:0000256" key="4">
    <source>
        <dbReference type="PIRNR" id="PIRNR006078"/>
    </source>
</evidence>
<accession>A0A941B0P7</accession>
<evidence type="ECO:0000256" key="1">
    <source>
        <dbReference type="ARBA" id="ARBA00006284"/>
    </source>
</evidence>
<comment type="caution">
    <text evidence="5">The sequence shown here is derived from an EMBL/GenBank/DDBJ whole genome shotgun (WGS) entry which is preliminary data.</text>
</comment>
<dbReference type="Gene3D" id="3.40.50.10350">
    <property type="entry name" value="Glycerate kinase, domain 1"/>
    <property type="match status" value="1"/>
</dbReference>
<protein>
    <submittedName>
        <fullName evidence="5">Glycerate kinase</fullName>
    </submittedName>
</protein>
<dbReference type="InterPro" id="IPR018197">
    <property type="entry name" value="Glycerate_kinase_RE-like"/>
</dbReference>
<dbReference type="InterPro" id="IPR036129">
    <property type="entry name" value="Glycerate_kinase_sf"/>
</dbReference>
<dbReference type="RefSeq" id="WP_210867862.1">
    <property type="nucleotide sequence ID" value="NZ_JAGPNL010000001.1"/>
</dbReference>
<dbReference type="Proteomes" id="UP000677875">
    <property type="component" value="Unassembled WGS sequence"/>
</dbReference>
<dbReference type="PANTHER" id="PTHR21599:SF0">
    <property type="entry name" value="GLYCERATE KINASE"/>
    <property type="match status" value="1"/>
</dbReference>
<evidence type="ECO:0000256" key="3">
    <source>
        <dbReference type="ARBA" id="ARBA00022777"/>
    </source>
</evidence>
<dbReference type="InterPro" id="IPR018193">
    <property type="entry name" value="Glyc_kinase_flavodox-like_fold"/>
</dbReference>